<organism evidence="3 4">
    <name type="scientific">Providencia alcalifaciens</name>
    <dbReference type="NCBI Taxonomy" id="126385"/>
    <lineage>
        <taxon>Bacteria</taxon>
        <taxon>Pseudomonadati</taxon>
        <taxon>Pseudomonadota</taxon>
        <taxon>Gammaproteobacteria</taxon>
        <taxon>Enterobacterales</taxon>
        <taxon>Morganellaceae</taxon>
        <taxon>Providencia</taxon>
    </lineage>
</organism>
<feature type="domain" description="HTH cro/C1-type" evidence="2">
    <location>
        <begin position="11"/>
        <end position="65"/>
    </location>
</feature>
<protein>
    <submittedName>
        <fullName evidence="3">Helix-turn-helix domain-containing protein</fullName>
    </submittedName>
</protein>
<accession>A0AAW9VFY2</accession>
<reference evidence="3 4" key="1">
    <citation type="submission" date="2019-10" db="EMBL/GenBank/DDBJ databases">
        <title>Comparative genomic analysis of Providencia.</title>
        <authorList>
            <person name="Yuan C."/>
            <person name="Wei Y."/>
            <person name="Yin Z."/>
        </authorList>
    </citation>
    <scope>NUCLEOTIDE SEQUENCE [LARGE SCALE GENOMIC DNA]</scope>
    <source>
        <strain evidence="4">wls1934</strain>
    </source>
</reference>
<dbReference type="SUPFAM" id="SSF47413">
    <property type="entry name" value="lambda repressor-like DNA-binding domains"/>
    <property type="match status" value="1"/>
</dbReference>
<sequence length="99" mass="11210">MKLNKKIGNFIRNARVSKGLSEKELASLISVSQQQVSRYERGVSTLSIQNILILLNALNVPFDEFSHKIIKTEQNRLFDLLIEELETDGVINVGNLKNI</sequence>
<dbReference type="InterPro" id="IPR050807">
    <property type="entry name" value="TransReg_Diox_bact_type"/>
</dbReference>
<dbReference type="InterPro" id="IPR010982">
    <property type="entry name" value="Lambda_DNA-bd_dom_sf"/>
</dbReference>
<evidence type="ECO:0000313" key="3">
    <source>
        <dbReference type="EMBL" id="MTC36546.1"/>
    </source>
</evidence>
<dbReference type="PANTHER" id="PTHR46797:SF1">
    <property type="entry name" value="METHYLPHOSPHONATE SYNTHASE"/>
    <property type="match status" value="1"/>
</dbReference>
<keyword evidence="1" id="KW-0238">DNA-binding</keyword>
<dbReference type="CDD" id="cd00093">
    <property type="entry name" value="HTH_XRE"/>
    <property type="match status" value="1"/>
</dbReference>
<dbReference type="AlphaFoldDB" id="A0AAW9VFY2"/>
<dbReference type="Proteomes" id="UP000449944">
    <property type="component" value="Unassembled WGS sequence"/>
</dbReference>
<dbReference type="SMART" id="SM00530">
    <property type="entry name" value="HTH_XRE"/>
    <property type="match status" value="1"/>
</dbReference>
<dbReference type="GO" id="GO:0003677">
    <property type="term" value="F:DNA binding"/>
    <property type="evidence" value="ECO:0007669"/>
    <property type="project" value="UniProtKB-KW"/>
</dbReference>
<name>A0AAW9VFY2_9GAMM</name>
<dbReference type="PROSITE" id="PS50943">
    <property type="entry name" value="HTH_CROC1"/>
    <property type="match status" value="1"/>
</dbReference>
<dbReference type="GO" id="GO:0003700">
    <property type="term" value="F:DNA-binding transcription factor activity"/>
    <property type="evidence" value="ECO:0007669"/>
    <property type="project" value="TreeGrafter"/>
</dbReference>
<proteinExistence type="predicted"/>
<evidence type="ECO:0000259" key="2">
    <source>
        <dbReference type="PROSITE" id="PS50943"/>
    </source>
</evidence>
<dbReference type="EMBL" id="WLUB01000057">
    <property type="protein sequence ID" value="MTC36546.1"/>
    <property type="molecule type" value="Genomic_DNA"/>
</dbReference>
<evidence type="ECO:0000256" key="1">
    <source>
        <dbReference type="ARBA" id="ARBA00023125"/>
    </source>
</evidence>
<comment type="caution">
    <text evidence="3">The sequence shown here is derived from an EMBL/GenBank/DDBJ whole genome shotgun (WGS) entry which is preliminary data.</text>
</comment>
<dbReference type="PANTHER" id="PTHR46797">
    <property type="entry name" value="HTH-TYPE TRANSCRIPTIONAL REGULATOR"/>
    <property type="match status" value="1"/>
</dbReference>
<dbReference type="Gene3D" id="1.10.260.40">
    <property type="entry name" value="lambda repressor-like DNA-binding domains"/>
    <property type="match status" value="1"/>
</dbReference>
<dbReference type="InterPro" id="IPR001387">
    <property type="entry name" value="Cro/C1-type_HTH"/>
</dbReference>
<evidence type="ECO:0000313" key="4">
    <source>
        <dbReference type="Proteomes" id="UP000449944"/>
    </source>
</evidence>
<dbReference type="GO" id="GO:0005829">
    <property type="term" value="C:cytosol"/>
    <property type="evidence" value="ECO:0007669"/>
    <property type="project" value="TreeGrafter"/>
</dbReference>
<gene>
    <name evidence="3" type="ORF">GKR67_18395</name>
</gene>
<dbReference type="Pfam" id="PF01381">
    <property type="entry name" value="HTH_3"/>
    <property type="match status" value="1"/>
</dbReference>